<evidence type="ECO:0000313" key="3">
    <source>
        <dbReference type="EMBL" id="SDH50690.1"/>
    </source>
</evidence>
<reference evidence="4" key="1">
    <citation type="submission" date="2016-10" db="EMBL/GenBank/DDBJ databases">
        <authorList>
            <person name="Varghese N."/>
            <person name="Submissions S."/>
        </authorList>
    </citation>
    <scope>NUCLEOTIDE SEQUENCE [LARGE SCALE GENOMIC DNA]</scope>
    <source>
        <strain evidence="4">DSM 15363</strain>
    </source>
</reference>
<keyword evidence="4" id="KW-1185">Reference proteome</keyword>
<dbReference type="InterPro" id="IPR029062">
    <property type="entry name" value="Class_I_gatase-like"/>
</dbReference>
<evidence type="ECO:0000256" key="1">
    <source>
        <dbReference type="SAM" id="Phobius"/>
    </source>
</evidence>
<dbReference type="RefSeq" id="WP_092467394.1">
    <property type="nucleotide sequence ID" value="NZ_FNCZ01000003.1"/>
</dbReference>
<feature type="domain" description="Aerotolerance regulator N-terminal" evidence="2">
    <location>
        <begin position="1"/>
        <end position="76"/>
    </location>
</feature>
<keyword evidence="1 3" id="KW-0812">Transmembrane</keyword>
<feature type="transmembrane region" description="Helical" evidence="1">
    <location>
        <begin position="6"/>
        <end position="24"/>
    </location>
</feature>
<dbReference type="InterPro" id="IPR036465">
    <property type="entry name" value="vWFA_dom_sf"/>
</dbReference>
<dbReference type="InterPro" id="IPR011933">
    <property type="entry name" value="Double_TM_dom"/>
</dbReference>
<dbReference type="OrthoDB" id="9810200at2"/>
<feature type="transmembrane region" description="Helical" evidence="1">
    <location>
        <begin position="618"/>
        <end position="637"/>
    </location>
</feature>
<proteinExistence type="predicted"/>
<dbReference type="SUPFAM" id="SSF52317">
    <property type="entry name" value="Class I glutamine amidotransferase-like"/>
    <property type="match status" value="1"/>
</dbReference>
<keyword evidence="1" id="KW-1133">Transmembrane helix</keyword>
<dbReference type="PANTHER" id="PTHR37464">
    <property type="entry name" value="BLL2463 PROTEIN"/>
    <property type="match status" value="1"/>
</dbReference>
<evidence type="ECO:0000313" key="4">
    <source>
        <dbReference type="Proteomes" id="UP000199492"/>
    </source>
</evidence>
<sequence>MQFKNPELLYALFLLVVPILIHLFQLRRFQKVEFTNVKFLKSVKLQTRKSSQLKKWITLLTRMLLLACVIIAFAQPFIPNTEDFNDTQETVIYLDNSFSMQANGRNGTLLNETIQDIINTLPEDESISLFTNNKTYRNTTVKALKNDLIQLTHSPTQLNYDAAYLKGKQLFSNQGGATKNLVLVSDFQQKENLLNFETDSTIQLKLVQPKSTLVSNISIDSIFVSNTTAETLDLIVKLSNESKPIDNVTISLFNDDVLLTKSAIDIDKEAEATFTIPNNKVLNGKLMIDDAGLQYDNTFYFNVNSKPKIKVLAINESADDSFLNRIYTDDEFDYKSFKLNTLNFNLIPNQNLIILNELNTISNALKTALVAFKNDGGKLVIIPSNEIDLETYNQIFSDLNINALGNQNTNEKRITSINYDHPLLANAFYSKVTNFQYPKIEKSYRFSSNSNAILSYEDGSPFLVGNTNAYAFSSALNSENSNFKNSQLIIPVLYNMGLQSLKLSKLYYTIGQPNTIAIQTAIGQDDILTLDLEETSVIPLQKTYSKSVVLETEDFPNTAGILHVKNKETILQNLSFNYNRVESNLSYYDLSTLNNATVDHSLETTINTIKSSTNVNALWKWFVIFALAFLIVEMLLLKYLK</sequence>
<dbReference type="STRING" id="262004.SAMN04489796_10382"/>
<dbReference type="Proteomes" id="UP000199492">
    <property type="component" value="Unassembled WGS sequence"/>
</dbReference>
<feature type="transmembrane region" description="Helical" evidence="1">
    <location>
        <begin position="56"/>
        <end position="78"/>
    </location>
</feature>
<evidence type="ECO:0000259" key="2">
    <source>
        <dbReference type="Pfam" id="PF07584"/>
    </source>
</evidence>
<dbReference type="Gene3D" id="3.40.50.410">
    <property type="entry name" value="von Willebrand factor, type A domain"/>
    <property type="match status" value="1"/>
</dbReference>
<dbReference type="NCBIfam" id="TIGR02226">
    <property type="entry name" value="two_anch"/>
    <property type="match status" value="1"/>
</dbReference>
<gene>
    <name evidence="3" type="ORF">SAMN04489796_10382</name>
</gene>
<name>A0A1G8D0H2_9FLAO</name>
<keyword evidence="1" id="KW-0472">Membrane</keyword>
<dbReference type="EMBL" id="FNCZ01000003">
    <property type="protein sequence ID" value="SDH50690.1"/>
    <property type="molecule type" value="Genomic_DNA"/>
</dbReference>
<accession>A0A1G8D0H2</accession>
<dbReference type="PANTHER" id="PTHR37464:SF1">
    <property type="entry name" value="BLL2463 PROTEIN"/>
    <property type="match status" value="1"/>
</dbReference>
<organism evidence="3 4">
    <name type="scientific">Winogradskyella thalassocola</name>
    <dbReference type="NCBI Taxonomy" id="262004"/>
    <lineage>
        <taxon>Bacteria</taxon>
        <taxon>Pseudomonadati</taxon>
        <taxon>Bacteroidota</taxon>
        <taxon>Flavobacteriia</taxon>
        <taxon>Flavobacteriales</taxon>
        <taxon>Flavobacteriaceae</taxon>
        <taxon>Winogradskyella</taxon>
    </lineage>
</organism>
<dbReference type="Pfam" id="PF07584">
    <property type="entry name" value="BatA"/>
    <property type="match status" value="1"/>
</dbReference>
<dbReference type="AlphaFoldDB" id="A0A1G8D0H2"/>
<protein>
    <submittedName>
        <fullName evidence="3">N-terminal double-transmembrane domain-containing protein</fullName>
    </submittedName>
</protein>
<dbReference type="InterPro" id="IPR024163">
    <property type="entry name" value="Aerotolerance_reg_N"/>
</dbReference>